<dbReference type="Proteomes" id="UP000244855">
    <property type="component" value="Unassembled WGS sequence"/>
</dbReference>
<organism evidence="1 2">
    <name type="scientific">Periconia macrospinosa</name>
    <dbReference type="NCBI Taxonomy" id="97972"/>
    <lineage>
        <taxon>Eukaryota</taxon>
        <taxon>Fungi</taxon>
        <taxon>Dikarya</taxon>
        <taxon>Ascomycota</taxon>
        <taxon>Pezizomycotina</taxon>
        <taxon>Dothideomycetes</taxon>
        <taxon>Pleosporomycetidae</taxon>
        <taxon>Pleosporales</taxon>
        <taxon>Massarineae</taxon>
        <taxon>Periconiaceae</taxon>
        <taxon>Periconia</taxon>
    </lineage>
</organism>
<dbReference type="AlphaFoldDB" id="A0A2V1EAK8"/>
<evidence type="ECO:0000313" key="1">
    <source>
        <dbReference type="EMBL" id="PVI07192.1"/>
    </source>
</evidence>
<gene>
    <name evidence="1" type="ORF">DM02DRAFT_356309</name>
</gene>
<dbReference type="EMBL" id="KZ805305">
    <property type="protein sequence ID" value="PVI07192.1"/>
    <property type="molecule type" value="Genomic_DNA"/>
</dbReference>
<protein>
    <submittedName>
        <fullName evidence="1">Uncharacterized protein</fullName>
    </submittedName>
</protein>
<name>A0A2V1EAK8_9PLEO</name>
<keyword evidence="2" id="KW-1185">Reference proteome</keyword>
<evidence type="ECO:0000313" key="2">
    <source>
        <dbReference type="Proteomes" id="UP000244855"/>
    </source>
</evidence>
<reference evidence="1 2" key="1">
    <citation type="journal article" date="2018" name="Sci. Rep.">
        <title>Comparative genomics provides insights into the lifestyle and reveals functional heterogeneity of dark septate endophytic fungi.</title>
        <authorList>
            <person name="Knapp D.G."/>
            <person name="Nemeth J.B."/>
            <person name="Barry K."/>
            <person name="Hainaut M."/>
            <person name="Henrissat B."/>
            <person name="Johnson J."/>
            <person name="Kuo A."/>
            <person name="Lim J.H.P."/>
            <person name="Lipzen A."/>
            <person name="Nolan M."/>
            <person name="Ohm R.A."/>
            <person name="Tamas L."/>
            <person name="Grigoriev I.V."/>
            <person name="Spatafora J.W."/>
            <person name="Nagy L.G."/>
            <person name="Kovacs G.M."/>
        </authorList>
    </citation>
    <scope>NUCLEOTIDE SEQUENCE [LARGE SCALE GENOMIC DNA]</scope>
    <source>
        <strain evidence="1 2">DSE2036</strain>
    </source>
</reference>
<accession>A0A2V1EAK8</accession>
<sequence>MHCSRLGACHPSQQPSCCSWHELARSERLASCAVGLRCEWVAAAVEPVAAVPVLYLPSPADDYSTMPHTLARNLLRRVLRPVVEGVGRPPRAGQSTLHVLTSSVLTRLHVPWHFSRERHDPNRTYLLYCYCQVESSRVEPSPFWCSLTFCSARAP</sequence>
<proteinExistence type="predicted"/>